<proteinExistence type="predicted"/>
<sequence length="139" mass="15512">MDEQSDSPAPPQAGTRHYTLLHSNELPHFSEIPFIQSTSSRIDARLAILDKEIARLEQFAAERAVLVSYGSQSKAALSPMRRMPNEILIEIFVLTVPSVESDGSWACTFSLQKSPWVLTHVCSRWRAVAISTSALWSQL</sequence>
<organism evidence="1 2">
    <name type="scientific">Roridomyces roridus</name>
    <dbReference type="NCBI Taxonomy" id="1738132"/>
    <lineage>
        <taxon>Eukaryota</taxon>
        <taxon>Fungi</taxon>
        <taxon>Dikarya</taxon>
        <taxon>Basidiomycota</taxon>
        <taxon>Agaricomycotina</taxon>
        <taxon>Agaricomycetes</taxon>
        <taxon>Agaricomycetidae</taxon>
        <taxon>Agaricales</taxon>
        <taxon>Marasmiineae</taxon>
        <taxon>Mycenaceae</taxon>
        <taxon>Roridomyces</taxon>
    </lineage>
</organism>
<gene>
    <name evidence="1" type="ORF">FB45DRAFT_763797</name>
</gene>
<keyword evidence="2" id="KW-1185">Reference proteome</keyword>
<evidence type="ECO:0008006" key="3">
    <source>
        <dbReference type="Google" id="ProtNLM"/>
    </source>
</evidence>
<comment type="caution">
    <text evidence="1">The sequence shown here is derived from an EMBL/GenBank/DDBJ whole genome shotgun (WGS) entry which is preliminary data.</text>
</comment>
<evidence type="ECO:0000313" key="2">
    <source>
        <dbReference type="Proteomes" id="UP001221142"/>
    </source>
</evidence>
<evidence type="ECO:0000313" key="1">
    <source>
        <dbReference type="EMBL" id="KAJ7607906.1"/>
    </source>
</evidence>
<dbReference type="EMBL" id="JARKIF010000047">
    <property type="protein sequence ID" value="KAJ7607906.1"/>
    <property type="molecule type" value="Genomic_DNA"/>
</dbReference>
<accession>A0AAD7B1L9</accession>
<name>A0AAD7B1L9_9AGAR</name>
<feature type="non-terminal residue" evidence="1">
    <location>
        <position position="139"/>
    </location>
</feature>
<protein>
    <recommendedName>
        <fullName evidence="3">F-box domain-containing protein</fullName>
    </recommendedName>
</protein>
<dbReference type="AlphaFoldDB" id="A0AAD7B1L9"/>
<dbReference type="Proteomes" id="UP001221142">
    <property type="component" value="Unassembled WGS sequence"/>
</dbReference>
<reference evidence="1" key="1">
    <citation type="submission" date="2023-03" db="EMBL/GenBank/DDBJ databases">
        <title>Massive genome expansion in bonnet fungi (Mycena s.s.) driven by repeated elements and novel gene families across ecological guilds.</title>
        <authorList>
            <consortium name="Lawrence Berkeley National Laboratory"/>
            <person name="Harder C.B."/>
            <person name="Miyauchi S."/>
            <person name="Viragh M."/>
            <person name="Kuo A."/>
            <person name="Thoen E."/>
            <person name="Andreopoulos B."/>
            <person name="Lu D."/>
            <person name="Skrede I."/>
            <person name="Drula E."/>
            <person name="Henrissat B."/>
            <person name="Morin E."/>
            <person name="Kohler A."/>
            <person name="Barry K."/>
            <person name="LaButti K."/>
            <person name="Morin E."/>
            <person name="Salamov A."/>
            <person name="Lipzen A."/>
            <person name="Mereny Z."/>
            <person name="Hegedus B."/>
            <person name="Baldrian P."/>
            <person name="Stursova M."/>
            <person name="Weitz H."/>
            <person name="Taylor A."/>
            <person name="Grigoriev I.V."/>
            <person name="Nagy L.G."/>
            <person name="Martin F."/>
            <person name="Kauserud H."/>
        </authorList>
    </citation>
    <scope>NUCLEOTIDE SEQUENCE</scope>
    <source>
        <strain evidence="1">9284</strain>
    </source>
</reference>